<organism evidence="17 18">
    <name type="scientific">Vanilla planifolia</name>
    <name type="common">Vanilla</name>
    <dbReference type="NCBI Taxonomy" id="51239"/>
    <lineage>
        <taxon>Eukaryota</taxon>
        <taxon>Viridiplantae</taxon>
        <taxon>Streptophyta</taxon>
        <taxon>Embryophyta</taxon>
        <taxon>Tracheophyta</taxon>
        <taxon>Spermatophyta</taxon>
        <taxon>Magnoliopsida</taxon>
        <taxon>Liliopsida</taxon>
        <taxon>Asparagales</taxon>
        <taxon>Orchidaceae</taxon>
        <taxon>Vanilloideae</taxon>
        <taxon>Vanilleae</taxon>
        <taxon>Vanilla</taxon>
    </lineage>
</organism>
<keyword evidence="11 15" id="KW-1133">Transmembrane helix</keyword>
<accession>A0A835QTQ8</accession>
<dbReference type="CDD" id="cd16461">
    <property type="entry name" value="RING-H2_EL5-like"/>
    <property type="match status" value="1"/>
</dbReference>
<dbReference type="GO" id="GO:0016020">
    <property type="term" value="C:membrane"/>
    <property type="evidence" value="ECO:0007669"/>
    <property type="project" value="UniProtKB-SubCell"/>
</dbReference>
<evidence type="ECO:0000256" key="14">
    <source>
        <dbReference type="SAM" id="MobiDB-lite"/>
    </source>
</evidence>
<protein>
    <recommendedName>
        <fullName evidence="4">RING-type E3 ubiquitin transferase</fullName>
        <ecNumber evidence="4">2.3.2.27</ecNumber>
    </recommendedName>
</protein>
<name>A0A835QTQ8_VANPL</name>
<gene>
    <name evidence="17" type="ORF">HPP92_013001</name>
</gene>
<dbReference type="SMART" id="SM00184">
    <property type="entry name" value="RING"/>
    <property type="match status" value="1"/>
</dbReference>
<dbReference type="GO" id="GO:0008270">
    <property type="term" value="F:zinc ion binding"/>
    <property type="evidence" value="ECO:0007669"/>
    <property type="project" value="UniProtKB-KW"/>
</dbReference>
<dbReference type="EMBL" id="JADCNL010000006">
    <property type="protein sequence ID" value="KAG0476160.1"/>
    <property type="molecule type" value="Genomic_DNA"/>
</dbReference>
<dbReference type="Pfam" id="PF13639">
    <property type="entry name" value="zf-RING_2"/>
    <property type="match status" value="1"/>
</dbReference>
<evidence type="ECO:0000256" key="9">
    <source>
        <dbReference type="ARBA" id="ARBA00022786"/>
    </source>
</evidence>
<evidence type="ECO:0000313" key="18">
    <source>
        <dbReference type="Proteomes" id="UP000636800"/>
    </source>
</evidence>
<dbReference type="InterPro" id="IPR013083">
    <property type="entry name" value="Znf_RING/FYVE/PHD"/>
</dbReference>
<feature type="transmembrane region" description="Helical" evidence="15">
    <location>
        <begin position="72"/>
        <end position="95"/>
    </location>
</feature>
<evidence type="ECO:0000256" key="7">
    <source>
        <dbReference type="ARBA" id="ARBA00022723"/>
    </source>
</evidence>
<keyword evidence="10" id="KW-0862">Zinc</keyword>
<evidence type="ECO:0000259" key="16">
    <source>
        <dbReference type="PROSITE" id="PS50089"/>
    </source>
</evidence>
<keyword evidence="5" id="KW-0808">Transferase</keyword>
<evidence type="ECO:0000256" key="8">
    <source>
        <dbReference type="ARBA" id="ARBA00022771"/>
    </source>
</evidence>
<keyword evidence="6 15" id="KW-0812">Transmembrane</keyword>
<evidence type="ECO:0000313" key="17">
    <source>
        <dbReference type="EMBL" id="KAG0476160.1"/>
    </source>
</evidence>
<feature type="compositionally biased region" description="Basic residues" evidence="14">
    <location>
        <begin position="222"/>
        <end position="234"/>
    </location>
</feature>
<evidence type="ECO:0000256" key="2">
    <source>
        <dbReference type="ARBA" id="ARBA00004167"/>
    </source>
</evidence>
<dbReference type="PANTHER" id="PTHR46913">
    <property type="entry name" value="RING-H2 FINGER PROTEIN ATL16"/>
    <property type="match status" value="1"/>
</dbReference>
<keyword evidence="12 15" id="KW-0472">Membrane</keyword>
<evidence type="ECO:0000256" key="3">
    <source>
        <dbReference type="ARBA" id="ARBA00004906"/>
    </source>
</evidence>
<evidence type="ECO:0000256" key="5">
    <source>
        <dbReference type="ARBA" id="ARBA00022679"/>
    </source>
</evidence>
<evidence type="ECO:0000256" key="11">
    <source>
        <dbReference type="ARBA" id="ARBA00022989"/>
    </source>
</evidence>
<dbReference type="InterPro" id="IPR001841">
    <property type="entry name" value="Znf_RING"/>
</dbReference>
<dbReference type="Gene3D" id="3.30.40.10">
    <property type="entry name" value="Zinc/RING finger domain, C3HC4 (zinc finger)"/>
    <property type="match status" value="1"/>
</dbReference>
<dbReference type="EC" id="2.3.2.27" evidence="4"/>
<evidence type="ECO:0000256" key="10">
    <source>
        <dbReference type="ARBA" id="ARBA00022833"/>
    </source>
</evidence>
<dbReference type="PANTHER" id="PTHR46913:SF1">
    <property type="entry name" value="RING-H2 FINGER PROTEIN ATL16"/>
    <property type="match status" value="1"/>
</dbReference>
<comment type="pathway">
    <text evidence="3">Protein modification; protein ubiquitination.</text>
</comment>
<comment type="caution">
    <text evidence="17">The sequence shown here is derived from an EMBL/GenBank/DDBJ whole genome shotgun (WGS) entry which is preliminary data.</text>
</comment>
<reference evidence="17 18" key="1">
    <citation type="journal article" date="2020" name="Nat. Food">
        <title>A phased Vanilla planifolia genome enables genetic improvement of flavour and production.</title>
        <authorList>
            <person name="Hasing T."/>
            <person name="Tang H."/>
            <person name="Brym M."/>
            <person name="Khazi F."/>
            <person name="Huang T."/>
            <person name="Chambers A.H."/>
        </authorList>
    </citation>
    <scope>NUCLEOTIDE SEQUENCE [LARGE SCALE GENOMIC DNA]</scope>
    <source>
        <tissue evidence="17">Leaf</tissue>
    </source>
</reference>
<keyword evidence="18" id="KW-1185">Reference proteome</keyword>
<feature type="region of interest" description="Disordered" evidence="14">
    <location>
        <begin position="212"/>
        <end position="240"/>
    </location>
</feature>
<evidence type="ECO:0000256" key="4">
    <source>
        <dbReference type="ARBA" id="ARBA00012483"/>
    </source>
</evidence>
<keyword evidence="7" id="KW-0479">Metal-binding</keyword>
<dbReference type="GO" id="GO:0061630">
    <property type="term" value="F:ubiquitin protein ligase activity"/>
    <property type="evidence" value="ECO:0007669"/>
    <property type="project" value="UniProtKB-EC"/>
</dbReference>
<evidence type="ECO:0000256" key="1">
    <source>
        <dbReference type="ARBA" id="ARBA00000900"/>
    </source>
</evidence>
<feature type="domain" description="RING-type" evidence="16">
    <location>
        <begin position="151"/>
        <end position="193"/>
    </location>
</feature>
<keyword evidence="9" id="KW-0833">Ubl conjugation pathway</keyword>
<evidence type="ECO:0000256" key="13">
    <source>
        <dbReference type="PROSITE-ProRule" id="PRU00175"/>
    </source>
</evidence>
<dbReference type="InterPro" id="IPR044600">
    <property type="entry name" value="ATL1/ATL16-like"/>
</dbReference>
<dbReference type="PROSITE" id="PS50089">
    <property type="entry name" value="ZF_RING_2"/>
    <property type="match status" value="1"/>
</dbReference>
<dbReference type="GO" id="GO:0016567">
    <property type="term" value="P:protein ubiquitination"/>
    <property type="evidence" value="ECO:0007669"/>
    <property type="project" value="InterPro"/>
</dbReference>
<evidence type="ECO:0000256" key="6">
    <source>
        <dbReference type="ARBA" id="ARBA00022692"/>
    </source>
</evidence>
<keyword evidence="8 13" id="KW-0863">Zinc-finger</keyword>
<evidence type="ECO:0000256" key="15">
    <source>
        <dbReference type="SAM" id="Phobius"/>
    </source>
</evidence>
<dbReference type="SUPFAM" id="SSF57850">
    <property type="entry name" value="RING/U-box"/>
    <property type="match status" value="1"/>
</dbReference>
<dbReference type="Proteomes" id="UP000636800">
    <property type="component" value="Chromosome 6"/>
</dbReference>
<evidence type="ECO:0000256" key="12">
    <source>
        <dbReference type="ARBA" id="ARBA00023136"/>
    </source>
</evidence>
<proteinExistence type="predicted"/>
<comment type="catalytic activity">
    <reaction evidence="1">
        <text>S-ubiquitinyl-[E2 ubiquitin-conjugating enzyme]-L-cysteine + [acceptor protein]-L-lysine = [E2 ubiquitin-conjugating enzyme]-L-cysteine + N(6)-ubiquitinyl-[acceptor protein]-L-lysine.</text>
        <dbReference type="EC" id="2.3.2.27"/>
    </reaction>
</comment>
<dbReference type="AlphaFoldDB" id="A0A835QTQ8"/>
<comment type="subcellular location">
    <subcellularLocation>
        <location evidence="2">Membrane</location>
        <topology evidence="2">Single-pass membrane protein</topology>
    </subcellularLocation>
</comment>
<sequence>MWFELGCKRVGSNLNKHDYVIPIYRAFDGIISGFYQFFFDFSFSCKPLFVKFPSTLPSLSSPRHFSSSSMNLHIPLIAILGIITTAAFLLAYYVFVLKCCLHLRRTPNSSLLPATAPRSSSSSTSGLDTAIISSIPTFIFTPSPFSPCRECAVCLADIRSGERLRLLPVCSHAFHIDCVDTWLQSCASCPICRTVVSMIPPREEQSIAVAVEMNDEEEQSKKKPKRQRKAKKLYHAASMGDESVEERGKGEWFEVQGLRRSLSLDSSGDRHVVLSVQEMLRRIGAPENEEGNGRRSSLRSSVLCVEGTTGF</sequence>